<evidence type="ECO:0000259" key="2">
    <source>
        <dbReference type="SMART" id="SM00034"/>
    </source>
</evidence>
<dbReference type="OrthoDB" id="5833759at2759"/>
<reference evidence="3 4" key="2">
    <citation type="submission" date="2018-10" db="EMBL/GenBank/DDBJ databases">
        <authorList>
            <consortium name="Pathogen Informatics"/>
        </authorList>
    </citation>
    <scope>NUCLEOTIDE SEQUENCE [LARGE SCALE GENOMIC DNA]</scope>
</reference>
<keyword evidence="4" id="KW-1185">Reference proteome</keyword>
<dbReference type="SMART" id="SM00034">
    <property type="entry name" value="CLECT"/>
    <property type="match status" value="1"/>
</dbReference>
<dbReference type="SUPFAM" id="SSF56436">
    <property type="entry name" value="C-type lectin-like"/>
    <property type="match status" value="1"/>
</dbReference>
<dbReference type="Gene3D" id="3.10.100.10">
    <property type="entry name" value="Mannose-Binding Protein A, subunit A"/>
    <property type="match status" value="1"/>
</dbReference>
<dbReference type="Pfam" id="PF00059">
    <property type="entry name" value="Lectin_C"/>
    <property type="match status" value="1"/>
</dbReference>
<keyword evidence="1" id="KW-1015">Disulfide bond</keyword>
<evidence type="ECO:0000313" key="5">
    <source>
        <dbReference type="WBParaSite" id="EVEC_0000290901-mRNA-1"/>
    </source>
</evidence>
<evidence type="ECO:0000313" key="4">
    <source>
        <dbReference type="Proteomes" id="UP000274131"/>
    </source>
</evidence>
<dbReference type="CDD" id="cd00037">
    <property type="entry name" value="CLECT"/>
    <property type="match status" value="1"/>
</dbReference>
<dbReference type="STRING" id="51028.A0A0N4UZ71"/>
<gene>
    <name evidence="3" type="ORF">EVEC_LOCUS2617</name>
</gene>
<dbReference type="AlphaFoldDB" id="A0A0N4UZ71"/>
<feature type="domain" description="C-type lectin" evidence="2">
    <location>
        <begin position="43"/>
        <end position="157"/>
    </location>
</feature>
<dbReference type="Proteomes" id="UP000274131">
    <property type="component" value="Unassembled WGS sequence"/>
</dbReference>
<organism evidence="5">
    <name type="scientific">Enterobius vermicularis</name>
    <name type="common">Human pinworm</name>
    <dbReference type="NCBI Taxonomy" id="51028"/>
    <lineage>
        <taxon>Eukaryota</taxon>
        <taxon>Metazoa</taxon>
        <taxon>Ecdysozoa</taxon>
        <taxon>Nematoda</taxon>
        <taxon>Chromadorea</taxon>
        <taxon>Rhabditida</taxon>
        <taxon>Spirurina</taxon>
        <taxon>Oxyuridomorpha</taxon>
        <taxon>Oxyuroidea</taxon>
        <taxon>Oxyuridae</taxon>
        <taxon>Enterobius</taxon>
    </lineage>
</organism>
<proteinExistence type="predicted"/>
<dbReference type="InterPro" id="IPR016187">
    <property type="entry name" value="CTDL_fold"/>
</dbReference>
<dbReference type="InterPro" id="IPR016186">
    <property type="entry name" value="C-type_lectin-like/link_sf"/>
</dbReference>
<accession>A0A0N4UZ71</accession>
<dbReference type="InterPro" id="IPR018378">
    <property type="entry name" value="C-type_lectin_CS"/>
</dbReference>
<evidence type="ECO:0000256" key="1">
    <source>
        <dbReference type="ARBA" id="ARBA00023157"/>
    </source>
</evidence>
<evidence type="ECO:0000313" key="3">
    <source>
        <dbReference type="EMBL" id="VDD87474.1"/>
    </source>
</evidence>
<reference evidence="5" key="1">
    <citation type="submission" date="2017-02" db="UniProtKB">
        <authorList>
            <consortium name="WormBaseParasite"/>
        </authorList>
    </citation>
    <scope>IDENTIFICATION</scope>
</reference>
<dbReference type="EMBL" id="UXUI01007417">
    <property type="protein sequence ID" value="VDD87474.1"/>
    <property type="molecule type" value="Genomic_DNA"/>
</dbReference>
<sequence length="171" mass="18826">MSFTIRLKSFKFHRYFQFELQAKMFFIFIILSIGTKLSRAQSCFNGGIYGQQFNKCYHFFYSPLIAEEAEAVCASIGGQLVSIASPAEQAFVAGSTLSVSTQLKSVILVPSVSNQKLKNGNKGSQQLEANNCVAATLVHGNWYNTNCDLATNYFVCQTEPIVVAPASKLLI</sequence>
<dbReference type="InterPro" id="IPR001304">
    <property type="entry name" value="C-type_lectin-like"/>
</dbReference>
<protein>
    <submittedName>
        <fullName evidence="5">C-type lectin domain-containing protein</fullName>
    </submittedName>
</protein>
<dbReference type="PROSITE" id="PS00615">
    <property type="entry name" value="C_TYPE_LECTIN_1"/>
    <property type="match status" value="1"/>
</dbReference>
<dbReference type="WBParaSite" id="EVEC_0000290901-mRNA-1">
    <property type="protein sequence ID" value="EVEC_0000290901-mRNA-1"/>
    <property type="gene ID" value="EVEC_0000290901"/>
</dbReference>
<name>A0A0N4UZ71_ENTVE</name>